<dbReference type="InterPro" id="IPR051332">
    <property type="entry name" value="Fosfomycin_Res_Enzymes"/>
</dbReference>
<dbReference type="InterPro" id="IPR037523">
    <property type="entry name" value="VOC_core"/>
</dbReference>
<dbReference type="Gene3D" id="3.10.180.10">
    <property type="entry name" value="2,3-Dihydroxybiphenyl 1,2-Dioxygenase, domain 1"/>
    <property type="match status" value="1"/>
</dbReference>
<dbReference type="Pfam" id="PF00903">
    <property type="entry name" value="Glyoxalase"/>
    <property type="match status" value="1"/>
</dbReference>
<dbReference type="InterPro" id="IPR004360">
    <property type="entry name" value="Glyas_Fos-R_dOase_dom"/>
</dbReference>
<name>A0A6A8DFW4_9BACI</name>
<evidence type="ECO:0000313" key="4">
    <source>
        <dbReference type="Proteomes" id="UP000799092"/>
    </source>
</evidence>
<reference evidence="3" key="1">
    <citation type="submission" date="2019-11" db="EMBL/GenBank/DDBJ databases">
        <authorList>
            <person name="Li J."/>
        </authorList>
    </citation>
    <scope>NUCLEOTIDE SEQUENCE</scope>
    <source>
        <strain evidence="3">B6B</strain>
    </source>
</reference>
<dbReference type="PANTHER" id="PTHR36113:SF6">
    <property type="entry name" value="FOSFOMYCIN RESISTANCE PROTEIN FOSX"/>
    <property type="match status" value="1"/>
</dbReference>
<keyword evidence="4" id="KW-1185">Reference proteome</keyword>
<dbReference type="RefSeq" id="WP_153737064.1">
    <property type="nucleotide sequence ID" value="NZ_WJNG01000009.1"/>
</dbReference>
<organism evidence="3 4">
    <name type="scientific">Aquibacillus halophilus</name>
    <dbReference type="NCBI Taxonomy" id="930132"/>
    <lineage>
        <taxon>Bacteria</taxon>
        <taxon>Bacillati</taxon>
        <taxon>Bacillota</taxon>
        <taxon>Bacilli</taxon>
        <taxon>Bacillales</taxon>
        <taxon>Bacillaceae</taxon>
        <taxon>Aquibacillus</taxon>
    </lineage>
</organism>
<dbReference type="SUPFAM" id="SSF54593">
    <property type="entry name" value="Glyoxalase/Bleomycin resistance protein/Dihydroxybiphenyl dioxygenase"/>
    <property type="match status" value="1"/>
</dbReference>
<evidence type="ECO:0000259" key="2">
    <source>
        <dbReference type="PROSITE" id="PS51819"/>
    </source>
</evidence>
<dbReference type="EMBL" id="WJNG01000009">
    <property type="protein sequence ID" value="MRH43436.1"/>
    <property type="molecule type" value="Genomic_DNA"/>
</dbReference>
<protein>
    <submittedName>
        <fullName evidence="3">VOC family protein</fullName>
    </submittedName>
</protein>
<dbReference type="OrthoDB" id="9800322at2"/>
<gene>
    <name evidence="3" type="ORF">GH741_12180</name>
</gene>
<sequence length="135" mass="15016">MIKGIGHLALKVEDMERSLHFYCGVLGLKHAFEIRDESSNPWIEYVKVAPGQFIELFYGGENKPVAVGDSIGVDHLCLEVVDIDEIANHLKSKGITIDDGPKQGADDNFQCWAKDPDGNRIEFMQLVSTSPHMNC</sequence>
<accession>A0A6A8DFW4</accession>
<keyword evidence="1" id="KW-0479">Metal-binding</keyword>
<dbReference type="CDD" id="cd06587">
    <property type="entry name" value="VOC"/>
    <property type="match status" value="1"/>
</dbReference>
<evidence type="ECO:0000256" key="1">
    <source>
        <dbReference type="ARBA" id="ARBA00022723"/>
    </source>
</evidence>
<dbReference type="AlphaFoldDB" id="A0A6A8DFW4"/>
<dbReference type="InterPro" id="IPR029068">
    <property type="entry name" value="Glyas_Bleomycin-R_OHBP_Dase"/>
</dbReference>
<dbReference type="PROSITE" id="PS51819">
    <property type="entry name" value="VOC"/>
    <property type="match status" value="1"/>
</dbReference>
<evidence type="ECO:0000313" key="3">
    <source>
        <dbReference type="EMBL" id="MRH43436.1"/>
    </source>
</evidence>
<dbReference type="Proteomes" id="UP000799092">
    <property type="component" value="Unassembled WGS sequence"/>
</dbReference>
<comment type="caution">
    <text evidence="3">The sequence shown here is derived from an EMBL/GenBank/DDBJ whole genome shotgun (WGS) entry which is preliminary data.</text>
</comment>
<proteinExistence type="predicted"/>
<feature type="domain" description="VOC" evidence="2">
    <location>
        <begin position="4"/>
        <end position="126"/>
    </location>
</feature>
<dbReference type="PANTHER" id="PTHR36113">
    <property type="entry name" value="LYASE, PUTATIVE-RELATED-RELATED"/>
    <property type="match status" value="1"/>
</dbReference>
<dbReference type="GO" id="GO:0046872">
    <property type="term" value="F:metal ion binding"/>
    <property type="evidence" value="ECO:0007669"/>
    <property type="project" value="UniProtKB-KW"/>
</dbReference>